<feature type="compositionally biased region" description="Acidic residues" evidence="1">
    <location>
        <begin position="249"/>
        <end position="261"/>
    </location>
</feature>
<protein>
    <submittedName>
        <fullName evidence="2">Uncharacterized protein</fullName>
    </submittedName>
</protein>
<name>A0A1M4VS91_STRHI</name>
<reference evidence="2 3" key="1">
    <citation type="submission" date="2016-11" db="EMBL/GenBank/DDBJ databases">
        <authorList>
            <person name="Jaros S."/>
            <person name="Januszkiewicz K."/>
            <person name="Wedrychowicz H."/>
        </authorList>
    </citation>
    <scope>NUCLEOTIDE SEQUENCE [LARGE SCALE GENOMIC DNA]</scope>
    <source>
        <strain evidence="2 3">DSM 44523</strain>
    </source>
</reference>
<dbReference type="Proteomes" id="UP000184501">
    <property type="component" value="Unassembled WGS sequence"/>
</dbReference>
<evidence type="ECO:0000313" key="3">
    <source>
        <dbReference type="Proteomes" id="UP000184501"/>
    </source>
</evidence>
<organism evidence="2 3">
    <name type="scientific">Streptoalloteichus hindustanus</name>
    <dbReference type="NCBI Taxonomy" id="2017"/>
    <lineage>
        <taxon>Bacteria</taxon>
        <taxon>Bacillati</taxon>
        <taxon>Actinomycetota</taxon>
        <taxon>Actinomycetes</taxon>
        <taxon>Pseudonocardiales</taxon>
        <taxon>Pseudonocardiaceae</taxon>
        <taxon>Streptoalloteichus</taxon>
    </lineage>
</organism>
<feature type="region of interest" description="Disordered" evidence="1">
    <location>
        <begin position="310"/>
        <end position="370"/>
    </location>
</feature>
<feature type="compositionally biased region" description="Basic and acidic residues" evidence="1">
    <location>
        <begin position="310"/>
        <end position="320"/>
    </location>
</feature>
<keyword evidence="3" id="KW-1185">Reference proteome</keyword>
<dbReference type="EMBL" id="FQVN01000001">
    <property type="protein sequence ID" value="SHE71914.1"/>
    <property type="molecule type" value="Genomic_DNA"/>
</dbReference>
<dbReference type="RefSeq" id="WP_073479941.1">
    <property type="nucleotide sequence ID" value="NZ_FQVN01000001.1"/>
</dbReference>
<dbReference type="STRING" id="2017.SAMN05444320_101873"/>
<dbReference type="OrthoDB" id="5168860at2"/>
<proteinExistence type="predicted"/>
<sequence>MDGQALTDRLHHLLLALAGRIDDDASAAARELVAVAEPERAVELLVGCLLAGRIPVTSGEKYQLRQLLDATRSAAALADRLTVIDELPADPHRFHDRDEPANGLHEALALVVDRLAGVRSVRATWRVTPAGATPGAVPRRVVLVELDRNAHPAAVGYQVASALRAGETRAAVEVYRTGDELPDYHRKALAAAMPVRLETAPAEEAPKPTRFRSLVPVGEAPKSVVEEAAAIEVSPEPADDQRAEAPDGPQDEAVEPPTDDEAAVDVSPVVAEGGSATTGDNPVRLPAAVDAKLTDRERNLLARLHEELAQRERGGRRESGKWQLARPAGEALTAADPAPGVTTWSAGPPVPAPNGYPHLSGGTSAFPPNG</sequence>
<dbReference type="AlphaFoldDB" id="A0A1M4VS91"/>
<gene>
    <name evidence="2" type="ORF">SAMN05444320_101873</name>
</gene>
<evidence type="ECO:0000313" key="2">
    <source>
        <dbReference type="EMBL" id="SHE71914.1"/>
    </source>
</evidence>
<accession>A0A1M4VS91</accession>
<evidence type="ECO:0000256" key="1">
    <source>
        <dbReference type="SAM" id="MobiDB-lite"/>
    </source>
</evidence>
<feature type="region of interest" description="Disordered" evidence="1">
    <location>
        <begin position="232"/>
        <end position="261"/>
    </location>
</feature>